<dbReference type="EMBL" id="CCYD01000653">
    <property type="protein sequence ID" value="CEG43102.1"/>
    <property type="molecule type" value="Genomic_DNA"/>
</dbReference>
<protein>
    <submittedName>
        <fullName evidence="2">Uncharacterized protein</fullName>
    </submittedName>
</protein>
<keyword evidence="1" id="KW-1133">Transmembrane helix</keyword>
<dbReference type="OMA" id="YEVQIWV"/>
<evidence type="ECO:0000256" key="1">
    <source>
        <dbReference type="SAM" id="Phobius"/>
    </source>
</evidence>
<dbReference type="OrthoDB" id="64459at2759"/>
<keyword evidence="3" id="KW-1185">Reference proteome</keyword>
<proteinExistence type="predicted"/>
<evidence type="ECO:0000313" key="3">
    <source>
        <dbReference type="Proteomes" id="UP000054928"/>
    </source>
</evidence>
<feature type="transmembrane region" description="Helical" evidence="1">
    <location>
        <begin position="260"/>
        <end position="281"/>
    </location>
</feature>
<dbReference type="RefSeq" id="XP_024579471.1">
    <property type="nucleotide sequence ID" value="XM_024729056.1"/>
</dbReference>
<organism evidence="2 3">
    <name type="scientific">Plasmopara halstedii</name>
    <name type="common">Downy mildew of sunflower</name>
    <dbReference type="NCBI Taxonomy" id="4781"/>
    <lineage>
        <taxon>Eukaryota</taxon>
        <taxon>Sar</taxon>
        <taxon>Stramenopiles</taxon>
        <taxon>Oomycota</taxon>
        <taxon>Peronosporomycetes</taxon>
        <taxon>Peronosporales</taxon>
        <taxon>Peronosporaceae</taxon>
        <taxon>Plasmopara</taxon>
    </lineage>
</organism>
<sequence length="385" mass="44114">MQYIQLCMSKNFVKRRPLSNLTGFGYHAVCICLSTIFLQSLTASFPLSFLSRLSLADYFSWSYESDVDLHLHNLSVQRVRYWDVQKSLEGGNREDFACKPLLDSLITTTTGPSSAEISAVVVTWEDHPLAAQMRSQHTRLKSDILESKSTDTIDNSAVYYYEVQIWVPGWGLDALWNPANNLVVTKDPFLVLQNIPTEYEVKYRVRIKLRQTEKSLSELLPSIDFLSVETDGPWSDVVTLSPTRKDEVKEIVAHLAGNKLLLVLLTVCIGSGCIVIIQLYFRQSHRQQQVSKMDSSPRIQFRKNQKITETDVDIDLGKSIPELIRDLCDLRQELADSEDEVRKLMLLSGYGIESLSLPELKQLECRLKHTLERISFLKLIKQRRR</sequence>
<keyword evidence="1" id="KW-0472">Membrane</keyword>
<dbReference type="AlphaFoldDB" id="A0A0P1API3"/>
<evidence type="ECO:0000313" key="2">
    <source>
        <dbReference type="EMBL" id="CEG43102.1"/>
    </source>
</evidence>
<feature type="transmembrane region" description="Helical" evidence="1">
    <location>
        <begin position="21"/>
        <end position="41"/>
    </location>
</feature>
<keyword evidence="1" id="KW-0812">Transmembrane</keyword>
<dbReference type="GeneID" id="36408375"/>
<accession>A0A0P1API3</accession>
<reference evidence="3" key="1">
    <citation type="submission" date="2014-09" db="EMBL/GenBank/DDBJ databases">
        <authorList>
            <person name="Sharma Rahul"/>
            <person name="Thines Marco"/>
        </authorList>
    </citation>
    <scope>NUCLEOTIDE SEQUENCE [LARGE SCALE GENOMIC DNA]</scope>
</reference>
<name>A0A0P1API3_PLAHL</name>
<dbReference type="Proteomes" id="UP000054928">
    <property type="component" value="Unassembled WGS sequence"/>
</dbReference>